<dbReference type="NCBIfam" id="NF003302">
    <property type="entry name" value="PRK04302.1"/>
    <property type="match status" value="1"/>
</dbReference>
<dbReference type="HAMAP" id="MF_00147_A">
    <property type="entry name" value="TIM_A"/>
    <property type="match status" value="1"/>
</dbReference>
<reference evidence="6" key="1">
    <citation type="submission" date="2021-01" db="EMBL/GenBank/DDBJ databases">
        <title>Active Sulfur Cycling in an Early Earth Analoge.</title>
        <authorList>
            <person name="Hahn C.R."/>
            <person name="Youssef N.H."/>
            <person name="Elshahed M."/>
        </authorList>
    </citation>
    <scope>NUCLEOTIDE SEQUENCE</scope>
    <source>
        <strain evidence="6">Zod_Metabat.1151</strain>
    </source>
</reference>
<keyword evidence="3 5" id="KW-0324">Glycolysis</keyword>
<dbReference type="EMBL" id="JAFGDB010000047">
    <property type="protein sequence ID" value="MBN2067399.1"/>
    <property type="molecule type" value="Genomic_DNA"/>
</dbReference>
<name>A0A939C790_9ARCH</name>
<dbReference type="InterPro" id="IPR013785">
    <property type="entry name" value="Aldolase_TIM"/>
</dbReference>
<gene>
    <name evidence="5 6" type="primary">tpiA</name>
    <name evidence="6" type="ORF">JW744_02940</name>
</gene>
<dbReference type="SUPFAM" id="SSF51351">
    <property type="entry name" value="Triosephosphate isomerase (TIM)"/>
    <property type="match status" value="1"/>
</dbReference>
<comment type="similarity">
    <text evidence="5">Belongs to the triosephosphate isomerase family.</text>
</comment>
<feature type="binding site" evidence="5">
    <location>
        <begin position="12"/>
        <end position="14"/>
    </location>
    <ligand>
        <name>substrate</name>
    </ligand>
</feature>
<dbReference type="InterPro" id="IPR000652">
    <property type="entry name" value="Triosephosphate_isomerase"/>
</dbReference>
<evidence type="ECO:0000313" key="7">
    <source>
        <dbReference type="Proteomes" id="UP000809243"/>
    </source>
</evidence>
<comment type="caution">
    <text evidence="6">The sequence shown here is derived from an EMBL/GenBank/DDBJ whole genome shotgun (WGS) entry which is preliminary data.</text>
</comment>
<feature type="binding site" evidence="5">
    <location>
        <position position="186"/>
    </location>
    <ligand>
        <name>substrate</name>
    </ligand>
</feature>
<keyword evidence="4 5" id="KW-0413">Isomerase</keyword>
<keyword evidence="1 5" id="KW-0312">Gluconeogenesis</keyword>
<sequence>MMQLEKPILFINFKAYAEATGESALLLAEAAEAASKKFKGSVALVVQAADIRLVSSRVNLPVFAQHVDPISPGSHTGHILALAVKEAGAVGTVLNHAENKRDNDFLQAAIERAKQAGLAVMACAEDIERAKQIAAFSAKPDLIAVEPPELIGGDVSVSSAKPELITGSVASIKGIAPEIDVITGAGIKSGADVKKAIELGTVGVFVASGIVKAKDRGKAVSELLKGFG</sequence>
<evidence type="ECO:0000256" key="2">
    <source>
        <dbReference type="ARBA" id="ARBA00022490"/>
    </source>
</evidence>
<dbReference type="NCBIfam" id="TIGR00419">
    <property type="entry name" value="tim"/>
    <property type="match status" value="1"/>
</dbReference>
<proteinExistence type="inferred from homology"/>
<keyword evidence="2 5" id="KW-0963">Cytoplasm</keyword>
<comment type="function">
    <text evidence="5">Involved in the gluconeogenesis. Catalyzes stereospecifically the conversion of dihydroxyacetone phosphate (DHAP) to D-glyceraldehyde-3-phosphate (G3P).</text>
</comment>
<feature type="binding site" evidence="5">
    <location>
        <begin position="207"/>
        <end position="208"/>
    </location>
    <ligand>
        <name>substrate</name>
    </ligand>
</feature>
<feature type="binding site" evidence="5">
    <location>
        <position position="151"/>
    </location>
    <ligand>
        <name>substrate</name>
    </ligand>
</feature>
<evidence type="ECO:0000256" key="1">
    <source>
        <dbReference type="ARBA" id="ARBA00022432"/>
    </source>
</evidence>
<evidence type="ECO:0000256" key="3">
    <source>
        <dbReference type="ARBA" id="ARBA00023152"/>
    </source>
</evidence>
<dbReference type="Proteomes" id="UP000809243">
    <property type="component" value="Unassembled WGS sequence"/>
</dbReference>
<evidence type="ECO:0000256" key="4">
    <source>
        <dbReference type="ARBA" id="ARBA00023235"/>
    </source>
</evidence>
<organism evidence="6 7">
    <name type="scientific">Candidatus Iainarchaeum sp</name>
    <dbReference type="NCBI Taxonomy" id="3101447"/>
    <lineage>
        <taxon>Archaea</taxon>
        <taxon>Candidatus Iainarchaeota</taxon>
        <taxon>Candidatus Iainarchaeia</taxon>
        <taxon>Candidatus Iainarchaeales</taxon>
        <taxon>Candidatus Iainarchaeaceae</taxon>
        <taxon>Candidatus Iainarchaeum</taxon>
    </lineage>
</organism>
<comment type="subcellular location">
    <subcellularLocation>
        <location evidence="5">Cytoplasm</location>
    </subcellularLocation>
</comment>
<dbReference type="InterPro" id="IPR035990">
    <property type="entry name" value="TIM_sf"/>
</dbReference>
<accession>A0A939C790</accession>
<dbReference type="PROSITE" id="PS51440">
    <property type="entry name" value="TIM_2"/>
    <property type="match status" value="1"/>
</dbReference>
<dbReference type="GO" id="GO:0005737">
    <property type="term" value="C:cytoplasm"/>
    <property type="evidence" value="ECO:0007669"/>
    <property type="project" value="UniProtKB-SubCell"/>
</dbReference>
<dbReference type="InterPro" id="IPR022891">
    <property type="entry name" value="Triosephosphate_isomerase_arc"/>
</dbReference>
<comment type="pathway">
    <text evidence="5">Carbohydrate degradation; glycolysis; D-glyceraldehyde 3-phosphate from glycerone phosphate: step 1/1.</text>
</comment>
<dbReference type="Pfam" id="PF00121">
    <property type="entry name" value="TIM"/>
    <property type="match status" value="1"/>
</dbReference>
<dbReference type="GO" id="GO:0006096">
    <property type="term" value="P:glycolytic process"/>
    <property type="evidence" value="ECO:0007669"/>
    <property type="project" value="UniProtKB-UniRule"/>
</dbReference>
<evidence type="ECO:0000313" key="6">
    <source>
        <dbReference type="EMBL" id="MBN2067399.1"/>
    </source>
</evidence>
<feature type="active site" description="Electrophile" evidence="5">
    <location>
        <position position="96"/>
    </location>
</feature>
<evidence type="ECO:0000256" key="5">
    <source>
        <dbReference type="HAMAP-Rule" id="MF_00147"/>
    </source>
</evidence>
<dbReference type="GO" id="GO:0006094">
    <property type="term" value="P:gluconeogenesis"/>
    <property type="evidence" value="ECO:0007669"/>
    <property type="project" value="UniProtKB-UniRule"/>
</dbReference>
<dbReference type="GO" id="GO:0004807">
    <property type="term" value="F:triose-phosphate isomerase activity"/>
    <property type="evidence" value="ECO:0007669"/>
    <property type="project" value="UniProtKB-UniRule"/>
</dbReference>
<dbReference type="EC" id="5.3.1.1" evidence="5"/>
<comment type="pathway">
    <text evidence="5">Carbohydrate biosynthesis; gluconeogenesis.</text>
</comment>
<protein>
    <recommendedName>
        <fullName evidence="5">Triosephosphate isomerase</fullName>
        <shortName evidence="5">TIM</shortName>
        <shortName evidence="5">TPI</shortName>
        <ecNumber evidence="5">5.3.1.1</ecNumber>
    </recommendedName>
    <alternativeName>
        <fullName evidence="5">Triose-phosphate isomerase</fullName>
    </alternativeName>
</protein>
<comment type="catalytic activity">
    <reaction evidence="5">
        <text>D-glyceraldehyde 3-phosphate = dihydroxyacetone phosphate</text>
        <dbReference type="Rhea" id="RHEA:18585"/>
        <dbReference type="ChEBI" id="CHEBI:57642"/>
        <dbReference type="ChEBI" id="CHEBI:59776"/>
        <dbReference type="EC" id="5.3.1.1"/>
    </reaction>
</comment>
<comment type="subunit">
    <text evidence="5">Homotetramer; dimer of dimers.</text>
</comment>
<dbReference type="Gene3D" id="3.20.20.70">
    <property type="entry name" value="Aldolase class I"/>
    <property type="match status" value="1"/>
</dbReference>
<dbReference type="AlphaFoldDB" id="A0A939C790"/>
<feature type="active site" description="Proton acceptor" evidence="5">
    <location>
        <position position="146"/>
    </location>
</feature>